<evidence type="ECO:0000259" key="1">
    <source>
        <dbReference type="Pfam" id="PF08378"/>
    </source>
</evidence>
<proteinExistence type="predicted"/>
<name>A0A6I2GET0_9LACT</name>
<accession>A0A6I2GET0</accession>
<protein>
    <submittedName>
        <fullName evidence="3">AAA family ATPase</fullName>
    </submittedName>
</protein>
<gene>
    <name evidence="3" type="ORF">GIY09_10980</name>
</gene>
<sequence>MTITIYPDQEIIEKFKVPLTEGEQRLLFSLIDLFNHQRYRQRQFEIYVQSNLFFGKPDFIIIEPSHSVWVIEVKDYQRQFYNIELDTDREAKWSLKKNGVAIPSPVAQVQDYKSKLIDYAGPHLHDSIGKMGRNPNKYGLAIKTSVFYSNMSPEDQIPEAEYSTMLFPEYFIDTRGNNIVTKFFEQTRYEEYRLTKQETHEIKAIINPGENGKNEPLPDFTGENAKLCRSRDEQRKIKGSAGTGKTTIIAKRAVDASKRLDQELLITCYNITMCNYLQDKIVAEGGKSLNQLGIRVQHYHSLFKWKKISEDKYIIIDKMSDIVYPAIFVDEGQDFEREWFNFIRGDYLSNEKSEFIIFADENQNIYDRLTEVGEDESYRKKHLPVTPIPGRWKTLKEVYRTPSSDILSLLYHFSKEYLHDESPELSGQLSLLDILDEASVSIYDLATQERNNMEYYSRPRTFHYIDTIIKRFLDKGTSINDIAILSNKKNDLRKLEYHLRTRETGNNLFAQTSTTFKTLNHINERIEGGNRADRPFKVRFYRNNGPIKMATIHSFKGWETPYVILVIPPTEYFDKTFHHLMYTGISRAKNELVVINFNSDYSGFFKEYLYRVNEERMEENIY</sequence>
<comment type="caution">
    <text evidence="3">The sequence shown here is derived from an EMBL/GenBank/DDBJ whole genome shotgun (WGS) entry which is preliminary data.</text>
</comment>
<dbReference type="RefSeq" id="WP_153864043.1">
    <property type="nucleotide sequence ID" value="NZ_WJQS01000012.1"/>
</dbReference>
<reference evidence="3 4" key="1">
    <citation type="submission" date="2019-11" db="EMBL/GenBank/DDBJ databases">
        <title>Characterisation of Fundicoccus ignavus gen. nov. sp. nov., a novel genus of the family Aerococcaceae isolated from bulk tank milk.</title>
        <authorList>
            <person name="Siebert A."/>
            <person name="Huptas C."/>
            <person name="Wenning M."/>
            <person name="Scherer S."/>
            <person name="Doll E.V."/>
        </authorList>
    </citation>
    <scope>NUCLEOTIDE SEQUENCE [LARGE SCALE GENOMIC DNA]</scope>
    <source>
        <strain evidence="3 4">WS4759</strain>
    </source>
</reference>
<feature type="domain" description="NERD" evidence="1">
    <location>
        <begin position="21"/>
        <end position="119"/>
    </location>
</feature>
<feature type="domain" description="UvrD-like helicase C-terminal" evidence="2">
    <location>
        <begin position="551"/>
        <end position="595"/>
    </location>
</feature>
<dbReference type="InterPro" id="IPR027785">
    <property type="entry name" value="UvrD-like_helicase_C"/>
</dbReference>
<evidence type="ECO:0000313" key="3">
    <source>
        <dbReference type="EMBL" id="MRI86367.1"/>
    </source>
</evidence>
<dbReference type="Pfam" id="PF13538">
    <property type="entry name" value="UvrD_C_2"/>
    <property type="match status" value="1"/>
</dbReference>
<organism evidence="3 4">
    <name type="scientific">Fundicoccus ignavus</name>
    <dbReference type="NCBI Taxonomy" id="2664442"/>
    <lineage>
        <taxon>Bacteria</taxon>
        <taxon>Bacillati</taxon>
        <taxon>Bacillota</taxon>
        <taxon>Bacilli</taxon>
        <taxon>Lactobacillales</taxon>
        <taxon>Aerococcaceae</taxon>
        <taxon>Fundicoccus</taxon>
    </lineage>
</organism>
<dbReference type="Pfam" id="PF08378">
    <property type="entry name" value="NERD"/>
    <property type="match status" value="1"/>
</dbReference>
<dbReference type="InterPro" id="IPR011528">
    <property type="entry name" value="NERD"/>
</dbReference>
<dbReference type="Gene3D" id="3.40.50.300">
    <property type="entry name" value="P-loop containing nucleotide triphosphate hydrolases"/>
    <property type="match status" value="2"/>
</dbReference>
<dbReference type="Pfam" id="PF13245">
    <property type="entry name" value="AAA_19"/>
    <property type="match status" value="1"/>
</dbReference>
<dbReference type="EMBL" id="WJQS01000012">
    <property type="protein sequence ID" value="MRI86367.1"/>
    <property type="molecule type" value="Genomic_DNA"/>
</dbReference>
<dbReference type="Proteomes" id="UP000430975">
    <property type="component" value="Unassembled WGS sequence"/>
</dbReference>
<dbReference type="InterPro" id="IPR027417">
    <property type="entry name" value="P-loop_NTPase"/>
</dbReference>
<keyword evidence="4" id="KW-1185">Reference proteome</keyword>
<evidence type="ECO:0000313" key="4">
    <source>
        <dbReference type="Proteomes" id="UP000430975"/>
    </source>
</evidence>
<dbReference type="SUPFAM" id="SSF52540">
    <property type="entry name" value="P-loop containing nucleoside triphosphate hydrolases"/>
    <property type="match status" value="1"/>
</dbReference>
<dbReference type="AlphaFoldDB" id="A0A6I2GET0"/>
<evidence type="ECO:0000259" key="2">
    <source>
        <dbReference type="Pfam" id="PF13538"/>
    </source>
</evidence>